<accession>A0A0F9W835</accession>
<dbReference type="AlphaFoldDB" id="A0A0F9W835"/>
<organism evidence="1">
    <name type="scientific">marine sediment metagenome</name>
    <dbReference type="NCBI Taxonomy" id="412755"/>
    <lineage>
        <taxon>unclassified sequences</taxon>
        <taxon>metagenomes</taxon>
        <taxon>ecological metagenomes</taxon>
    </lineage>
</organism>
<name>A0A0F9W835_9ZZZZ</name>
<sequence length="216" mass="24607">MQLTTAHYYEGRKTLKKLEKRAKKEARELLAGTLGADTKELADAQAIMETYYWMKSKHIDSIIVQKKTIGGWVVVLTFKDLPRGIPNVLGAPGKPKTEEEAMALAHVMVRAAYVKCEETKKMMREGTMDDLRFFRYQDLHLQVPGDMVDAAARKIPDMPAEKEAKKMRQEHIDKMREAVGKKKLTVERWNELSEERQLAAMVAASFLLCLNINLVA</sequence>
<reference evidence="1" key="1">
    <citation type="journal article" date="2015" name="Nature">
        <title>Complex archaea that bridge the gap between prokaryotes and eukaryotes.</title>
        <authorList>
            <person name="Spang A."/>
            <person name="Saw J.H."/>
            <person name="Jorgensen S.L."/>
            <person name="Zaremba-Niedzwiedzka K."/>
            <person name="Martijn J."/>
            <person name="Lind A.E."/>
            <person name="van Eijk R."/>
            <person name="Schleper C."/>
            <person name="Guy L."/>
            <person name="Ettema T.J."/>
        </authorList>
    </citation>
    <scope>NUCLEOTIDE SEQUENCE</scope>
</reference>
<dbReference type="EMBL" id="LAZR01000009">
    <property type="protein sequence ID" value="KKO08453.1"/>
    <property type="molecule type" value="Genomic_DNA"/>
</dbReference>
<proteinExistence type="predicted"/>
<comment type="caution">
    <text evidence="1">The sequence shown here is derived from an EMBL/GenBank/DDBJ whole genome shotgun (WGS) entry which is preliminary data.</text>
</comment>
<evidence type="ECO:0000313" key="1">
    <source>
        <dbReference type="EMBL" id="KKO08453.1"/>
    </source>
</evidence>
<gene>
    <name evidence="1" type="ORF">LCGC14_0043910</name>
</gene>
<protein>
    <submittedName>
        <fullName evidence="1">Uncharacterized protein</fullName>
    </submittedName>
</protein>